<dbReference type="EMBL" id="JAPDGR010001595">
    <property type="protein sequence ID" value="KAJ2981165.1"/>
    <property type="molecule type" value="Genomic_DNA"/>
</dbReference>
<reference evidence="1" key="1">
    <citation type="submission" date="2022-10" db="EMBL/GenBank/DDBJ databases">
        <title>Genome Sequence of Xylaria curta.</title>
        <authorList>
            <person name="Buettner E."/>
        </authorList>
    </citation>
    <scope>NUCLEOTIDE SEQUENCE</scope>
    <source>
        <strain evidence="1">Babe10</strain>
    </source>
</reference>
<dbReference type="Proteomes" id="UP001143856">
    <property type="component" value="Unassembled WGS sequence"/>
</dbReference>
<sequence>MTIADTPMANDLDGSSGIYFCNLCNKPINSESAFKRHVVYCRRTLWKPKKRKRSCFVCQYEKPIQPLAGNEMSSEFQEAWTPEPSISGPSTWEQSTPEPSGSSPSDSIGSPGHAFPELQGFEIATMLSECRPPRPVTELRTDPRHQASAMILLEYIRGLPFMMSRRETFPLFVHGQWHEPDLPEIFANCVHVSRLWLTRNASPQDRELFESTIEGEKERLINQISTATQQELIASLTMQNIYTLFTVLENDASQGTFMPELEARMCDIDRMTYIARQCFACDAYGPFDIDTIGNPNETWEEFIYAESRRRCALFWFIVSRVVGLHYGAQCPPIVGYRGLSLPAPETLWNARTKQKWEEARAEIRERSQRPLHSTTLRTVGDLIDSRACTSDPDQRDVSNWLASCDKLGLMLVVALTMI</sequence>
<accession>A0ACC1NPG2</accession>
<keyword evidence="2" id="KW-1185">Reference proteome</keyword>
<proteinExistence type="predicted"/>
<gene>
    <name evidence="1" type="ORF">NUW58_g6756</name>
</gene>
<protein>
    <submittedName>
        <fullName evidence="1">Uncharacterized protein</fullName>
    </submittedName>
</protein>
<name>A0ACC1NPG2_9PEZI</name>
<organism evidence="1 2">
    <name type="scientific">Xylaria curta</name>
    <dbReference type="NCBI Taxonomy" id="42375"/>
    <lineage>
        <taxon>Eukaryota</taxon>
        <taxon>Fungi</taxon>
        <taxon>Dikarya</taxon>
        <taxon>Ascomycota</taxon>
        <taxon>Pezizomycotina</taxon>
        <taxon>Sordariomycetes</taxon>
        <taxon>Xylariomycetidae</taxon>
        <taxon>Xylariales</taxon>
        <taxon>Xylariaceae</taxon>
        <taxon>Xylaria</taxon>
    </lineage>
</organism>
<evidence type="ECO:0000313" key="2">
    <source>
        <dbReference type="Proteomes" id="UP001143856"/>
    </source>
</evidence>
<evidence type="ECO:0000313" key="1">
    <source>
        <dbReference type="EMBL" id="KAJ2981165.1"/>
    </source>
</evidence>
<comment type="caution">
    <text evidence="1">The sequence shown here is derived from an EMBL/GenBank/DDBJ whole genome shotgun (WGS) entry which is preliminary data.</text>
</comment>